<dbReference type="InterPro" id="IPR000566">
    <property type="entry name" value="Lipocln_cytosolic_FA-bd_dom"/>
</dbReference>
<feature type="region of interest" description="Disordered" evidence="2">
    <location>
        <begin position="1"/>
        <end position="40"/>
    </location>
</feature>
<comment type="similarity">
    <text evidence="1">Belongs to the calycin superfamily. Lipocalin family.</text>
</comment>
<protein>
    <recommendedName>
        <fullName evidence="3">Lipocalin/cytosolic fatty-acid binding domain-containing protein</fullName>
    </recommendedName>
</protein>
<feature type="domain" description="Lipocalin/cytosolic fatty-acid binding" evidence="3">
    <location>
        <begin position="160"/>
        <end position="322"/>
    </location>
</feature>
<dbReference type="Pfam" id="PF08212">
    <property type="entry name" value="Lipocalin_2"/>
    <property type="match status" value="1"/>
</dbReference>
<comment type="caution">
    <text evidence="4">The sequence shown here is derived from an EMBL/GenBank/DDBJ whole genome shotgun (WGS) entry which is preliminary data.</text>
</comment>
<dbReference type="Proteomes" id="UP001231189">
    <property type="component" value="Unassembled WGS sequence"/>
</dbReference>
<feature type="compositionally biased region" description="Basic and acidic residues" evidence="2">
    <location>
        <begin position="26"/>
        <end position="35"/>
    </location>
</feature>
<accession>A0AAD8T8F1</accession>
<dbReference type="InterPro" id="IPR012674">
    <property type="entry name" value="Calycin"/>
</dbReference>
<evidence type="ECO:0000313" key="4">
    <source>
        <dbReference type="EMBL" id="KAK1677353.1"/>
    </source>
</evidence>
<reference evidence="4" key="1">
    <citation type="submission" date="2023-07" db="EMBL/GenBank/DDBJ databases">
        <title>A chromosome-level genome assembly of Lolium multiflorum.</title>
        <authorList>
            <person name="Chen Y."/>
            <person name="Copetti D."/>
            <person name="Kolliker R."/>
            <person name="Studer B."/>
        </authorList>
    </citation>
    <scope>NUCLEOTIDE SEQUENCE</scope>
    <source>
        <strain evidence="4">02402/16</strain>
        <tissue evidence="4">Leaf</tissue>
    </source>
</reference>
<organism evidence="4 5">
    <name type="scientific">Lolium multiflorum</name>
    <name type="common">Italian ryegrass</name>
    <name type="synonym">Lolium perenne subsp. multiflorum</name>
    <dbReference type="NCBI Taxonomy" id="4521"/>
    <lineage>
        <taxon>Eukaryota</taxon>
        <taxon>Viridiplantae</taxon>
        <taxon>Streptophyta</taxon>
        <taxon>Embryophyta</taxon>
        <taxon>Tracheophyta</taxon>
        <taxon>Spermatophyta</taxon>
        <taxon>Magnoliopsida</taxon>
        <taxon>Liliopsida</taxon>
        <taxon>Poales</taxon>
        <taxon>Poaceae</taxon>
        <taxon>BOP clade</taxon>
        <taxon>Pooideae</taxon>
        <taxon>Poodae</taxon>
        <taxon>Poeae</taxon>
        <taxon>Poeae Chloroplast Group 2 (Poeae type)</taxon>
        <taxon>Loliodinae</taxon>
        <taxon>Loliinae</taxon>
        <taxon>Lolium</taxon>
    </lineage>
</organism>
<dbReference type="AlphaFoldDB" id="A0AAD8T8F1"/>
<evidence type="ECO:0000256" key="2">
    <source>
        <dbReference type="SAM" id="MobiDB-lite"/>
    </source>
</evidence>
<dbReference type="InterPro" id="IPR002345">
    <property type="entry name" value="Lipocalin"/>
</dbReference>
<dbReference type="InterPro" id="IPR022272">
    <property type="entry name" value="Lipocalin_CS"/>
</dbReference>
<dbReference type="PANTHER" id="PTHR11430:SF32">
    <property type="entry name" value="CHLOROPLASTIC LIPOCALIN"/>
    <property type="match status" value="1"/>
</dbReference>
<dbReference type="PROSITE" id="PS00213">
    <property type="entry name" value="LIPOCALIN"/>
    <property type="match status" value="1"/>
</dbReference>
<sequence length="446" mass="49279">MVTVMGMRDPPGRESQQNVSTRPQRRGADADDTRSHGPAAARLPLLPVPCHTTFVLFQENLFPCCAHGLQMLHASMEEKVPPRNTAISNHLLSCLAASLVLVAPPSQAIPADTFAQPSLCQVAVVAAIDKGAVPLKFDGPSDDAGSGMMMMKGMTAKNFDPARYSGRWFEVASLKRGFAGQGQEDCHCTQGVYTFDEKSRAIQVETFCVHGSPDGYITGIRGRVQCLSEEDMASAETDLEREEMIRSKCFLRFPTLPFIPKLPYDVIATDYDNYAVVSGAKDASFIQIYSRTPNPGPEFIEKYKSYAANFGYDPSKIKDTPQDCEVSSDQLAQMMSMPGMNEALTNQFPDLKLKSSVAFDPFTSVTQTLKKLVELYFKRVIIDMAHDWTSADNDHGESMVLPETTSRCITGPRHGDAQLRGGQLPAARRHGRRKVCELEQLQRRRP</sequence>
<name>A0AAD8T8F1_LOLMU</name>
<proteinExistence type="inferred from homology"/>
<gene>
    <name evidence="4" type="ORF">QYE76_038201</name>
</gene>
<dbReference type="EMBL" id="JAUUTY010000002">
    <property type="protein sequence ID" value="KAK1677353.1"/>
    <property type="molecule type" value="Genomic_DNA"/>
</dbReference>
<evidence type="ECO:0000256" key="1">
    <source>
        <dbReference type="ARBA" id="ARBA00006889"/>
    </source>
</evidence>
<evidence type="ECO:0000313" key="5">
    <source>
        <dbReference type="Proteomes" id="UP001231189"/>
    </source>
</evidence>
<evidence type="ECO:0000259" key="3">
    <source>
        <dbReference type="Pfam" id="PF08212"/>
    </source>
</evidence>
<feature type="region of interest" description="Disordered" evidence="2">
    <location>
        <begin position="411"/>
        <end position="432"/>
    </location>
</feature>
<dbReference type="Gene3D" id="2.40.128.20">
    <property type="match status" value="1"/>
</dbReference>
<dbReference type="GO" id="GO:0036094">
    <property type="term" value="F:small molecule binding"/>
    <property type="evidence" value="ECO:0007669"/>
    <property type="project" value="InterPro"/>
</dbReference>
<dbReference type="PANTHER" id="PTHR11430">
    <property type="entry name" value="LIPOCALIN"/>
    <property type="match status" value="1"/>
</dbReference>
<dbReference type="SUPFAM" id="SSF50814">
    <property type="entry name" value="Lipocalins"/>
    <property type="match status" value="1"/>
</dbReference>
<keyword evidence="5" id="KW-1185">Reference proteome</keyword>